<dbReference type="OrthoDB" id="8211253at2"/>
<dbReference type="InterPro" id="IPR027417">
    <property type="entry name" value="P-loop_NTPase"/>
</dbReference>
<dbReference type="SUPFAM" id="SSF52540">
    <property type="entry name" value="P-loop containing nucleoside triphosphate hydrolases"/>
    <property type="match status" value="1"/>
</dbReference>
<organism evidence="1 2">
    <name type="scientific">Cellulomonas carbonis T26</name>
    <dbReference type="NCBI Taxonomy" id="947969"/>
    <lineage>
        <taxon>Bacteria</taxon>
        <taxon>Bacillati</taxon>
        <taxon>Actinomycetota</taxon>
        <taxon>Actinomycetes</taxon>
        <taxon>Micrococcales</taxon>
        <taxon>Cellulomonadaceae</taxon>
        <taxon>Cellulomonas</taxon>
    </lineage>
</organism>
<reference evidence="1 2" key="2">
    <citation type="journal article" date="2015" name="Stand. Genomic Sci.">
        <title>Draft genome sequence of Cellulomonas carbonis T26(T) and comparative analysis of six Cellulomonas genomes.</title>
        <authorList>
            <person name="Zhuang W."/>
            <person name="Zhang S."/>
            <person name="Xia X."/>
            <person name="Wang G."/>
        </authorList>
    </citation>
    <scope>NUCLEOTIDE SEQUENCE [LARGE SCALE GENOMIC DNA]</scope>
    <source>
        <strain evidence="1 2">T26</strain>
    </source>
</reference>
<evidence type="ECO:0000313" key="1">
    <source>
        <dbReference type="EMBL" id="KGM09144.1"/>
    </source>
</evidence>
<protein>
    <submittedName>
        <fullName evidence="1">Uncharacterized protein</fullName>
    </submittedName>
</protein>
<name>A0A0A0BPZ0_9CELL</name>
<reference evidence="1 2" key="1">
    <citation type="submission" date="2013-08" db="EMBL/GenBank/DDBJ databases">
        <title>Genome sequencing of Cellulomonas carbonis T26.</title>
        <authorList>
            <person name="Chen F."/>
            <person name="Li Y."/>
            <person name="Wang G."/>
        </authorList>
    </citation>
    <scope>NUCLEOTIDE SEQUENCE [LARGE SCALE GENOMIC DNA]</scope>
    <source>
        <strain evidence="1 2">T26</strain>
    </source>
</reference>
<dbReference type="EMBL" id="AXCY01000119">
    <property type="protein sequence ID" value="KGM09144.1"/>
    <property type="molecule type" value="Genomic_DNA"/>
</dbReference>
<keyword evidence="2" id="KW-1185">Reference proteome</keyword>
<dbReference type="Proteomes" id="UP000029839">
    <property type="component" value="Unassembled WGS sequence"/>
</dbReference>
<accession>A0A0A0BPZ0</accession>
<dbReference type="AlphaFoldDB" id="A0A0A0BPZ0"/>
<gene>
    <name evidence="1" type="ORF">N868_04035</name>
</gene>
<proteinExistence type="predicted"/>
<dbReference type="RefSeq" id="WP_043609271.1">
    <property type="nucleotide sequence ID" value="NZ_AXCY01000119.1"/>
</dbReference>
<comment type="caution">
    <text evidence="1">The sequence shown here is derived from an EMBL/GenBank/DDBJ whole genome shotgun (WGS) entry which is preliminary data.</text>
</comment>
<sequence>MTTRLLLVEGLIGTGKSTTTLMLSQEAERAGARVRTVYEGDPAHPADHESVAWLPAGGLDGLLDGPTDGALDASAVGSALRAAARPADGGLLVPYGLVARDHGPLPEALAARLRERDVYEQPLDRHVRLRTEQWAGFVADAATSDDVWVLDCCFLQNPLTMTVVHAGAPEEELVAFVGALASLAAPLEPVVVHLRRDDVDRCFRAAAADRPREWLDAVVGYYTSGGLGRALGVTRDVAGAVEVLRHRAALEERVLDRLGLPVVAVDTDRLDQDAVRSVLADLVAERVRPGADVTPRAADVVTAGAGRRG</sequence>
<evidence type="ECO:0000313" key="2">
    <source>
        <dbReference type="Proteomes" id="UP000029839"/>
    </source>
</evidence>